<dbReference type="Proteomes" id="UP000216991">
    <property type="component" value="Unassembled WGS sequence"/>
</dbReference>
<evidence type="ECO:0008006" key="3">
    <source>
        <dbReference type="Google" id="ProtNLM"/>
    </source>
</evidence>
<evidence type="ECO:0000313" key="2">
    <source>
        <dbReference type="Proteomes" id="UP000216991"/>
    </source>
</evidence>
<sequence>MQLQPPILALPALLQPGQRPTPAAEAKARDKAAGDFEALLVTRLLKTARSAKLGDDLMGGNDQIRDLIDEQQGRIIAGAAPLGLAQLLAKGARP</sequence>
<proteinExistence type="predicted"/>
<protein>
    <recommendedName>
        <fullName evidence="3">Flagellar protein FlgJ N-terminal domain-containing protein</fullName>
    </recommendedName>
</protein>
<organism evidence="1 2">
    <name type="scientific">Sandarakinorhabdus cyanobacteriorum</name>
    <dbReference type="NCBI Taxonomy" id="1981098"/>
    <lineage>
        <taxon>Bacteria</taxon>
        <taxon>Pseudomonadati</taxon>
        <taxon>Pseudomonadota</taxon>
        <taxon>Alphaproteobacteria</taxon>
        <taxon>Sphingomonadales</taxon>
        <taxon>Sphingosinicellaceae</taxon>
        <taxon>Sandarakinorhabdus</taxon>
    </lineage>
</organism>
<name>A0A255Y9H2_9SPHN</name>
<accession>A0A255Y9H2</accession>
<keyword evidence="2" id="KW-1185">Reference proteome</keyword>
<dbReference type="OrthoDB" id="8481704at2"/>
<comment type="caution">
    <text evidence="1">The sequence shown here is derived from an EMBL/GenBank/DDBJ whole genome shotgun (WGS) entry which is preliminary data.</text>
</comment>
<gene>
    <name evidence="1" type="ORF">CHU93_14775</name>
</gene>
<reference evidence="1 2" key="1">
    <citation type="submission" date="2017-07" db="EMBL/GenBank/DDBJ databases">
        <title>Sandarakinorhabdus cyanobacteriorum sp. nov., a novel bacterium isolated from cyanobacterial aggregates in a eutrophic lake.</title>
        <authorList>
            <person name="Cai H."/>
        </authorList>
    </citation>
    <scope>NUCLEOTIDE SEQUENCE [LARGE SCALE GENOMIC DNA]</scope>
    <source>
        <strain evidence="1 2">TH057</strain>
    </source>
</reference>
<evidence type="ECO:0000313" key="1">
    <source>
        <dbReference type="EMBL" id="OYQ25090.1"/>
    </source>
</evidence>
<dbReference type="RefSeq" id="WP_094474916.1">
    <property type="nucleotide sequence ID" value="NZ_NOXT01000123.1"/>
</dbReference>
<dbReference type="EMBL" id="NOXT01000123">
    <property type="protein sequence ID" value="OYQ25090.1"/>
    <property type="molecule type" value="Genomic_DNA"/>
</dbReference>
<dbReference type="AlphaFoldDB" id="A0A255Y9H2"/>